<protein>
    <submittedName>
        <fullName evidence="1">Uncharacterized protein</fullName>
    </submittedName>
</protein>
<dbReference type="AlphaFoldDB" id="A0A9R1CWR5"/>
<sequence length="210" mass="25186">MRDRTFRCVYPPKVYSTYSNVVYTEKKWNEKINNFLNDNYEAIKDIFLTYGLHFHYLPKEIKEVYYVKLGKTLSKDDEIFLSKEVNSEIGNYLDDGYVWLYDEPSLVCHNNQRFHKHSERDVWLTCLTFDERKDLWEQIKEMAFYFSISCPTEESVNSGQIVECKKLIPETEEQLTELFLKSYSFPLGEPLYKKAFPKGMRIFNFSKNFL</sequence>
<evidence type="ECO:0000313" key="2">
    <source>
        <dbReference type="Proteomes" id="UP000825483"/>
    </source>
</evidence>
<gene>
    <name evidence="1" type="ORF">PRLR5076_06800</name>
</gene>
<organism evidence="1 2">
    <name type="scientific">Prevotella lacticifex</name>
    <dbReference type="NCBI Taxonomy" id="2854755"/>
    <lineage>
        <taxon>Bacteria</taxon>
        <taxon>Pseudomonadati</taxon>
        <taxon>Bacteroidota</taxon>
        <taxon>Bacteroidia</taxon>
        <taxon>Bacteroidales</taxon>
        <taxon>Prevotellaceae</taxon>
        <taxon>Prevotella</taxon>
    </lineage>
</organism>
<dbReference type="RefSeq" id="WP_223930049.1">
    <property type="nucleotide sequence ID" value="NZ_BPTU01000004.1"/>
</dbReference>
<keyword evidence="2" id="KW-1185">Reference proteome</keyword>
<dbReference type="GeneID" id="72468733"/>
<dbReference type="EMBL" id="BPUB01000001">
    <property type="protein sequence ID" value="GJG57829.1"/>
    <property type="molecule type" value="Genomic_DNA"/>
</dbReference>
<name>A0A9R1CWR5_9BACT</name>
<accession>A0A9R1CWR5</accession>
<reference evidence="1" key="1">
    <citation type="journal article" date="2022" name="Int. J. Syst. Evol. Microbiol.">
        <title>Prevotella lacticifex sp. nov., isolated from the rumen of cows.</title>
        <authorList>
            <person name="Shinkai T."/>
            <person name="Ikeyama N."/>
            <person name="Kumagai M."/>
            <person name="Ohmori H."/>
            <person name="Sakamoto M."/>
            <person name="Ohkuma M."/>
            <person name="Mitsumori M."/>
        </authorList>
    </citation>
    <scope>NUCLEOTIDE SEQUENCE</scope>
    <source>
        <strain evidence="1">R5076</strain>
    </source>
</reference>
<evidence type="ECO:0000313" key="1">
    <source>
        <dbReference type="EMBL" id="GJG57829.1"/>
    </source>
</evidence>
<proteinExistence type="predicted"/>
<comment type="caution">
    <text evidence="1">The sequence shown here is derived from an EMBL/GenBank/DDBJ whole genome shotgun (WGS) entry which is preliminary data.</text>
</comment>
<dbReference type="Proteomes" id="UP000825483">
    <property type="component" value="Unassembled WGS sequence"/>
</dbReference>